<keyword evidence="3" id="KW-1185">Reference proteome</keyword>
<feature type="compositionally biased region" description="Basic and acidic residues" evidence="1">
    <location>
        <begin position="76"/>
        <end position="87"/>
    </location>
</feature>
<feature type="region of interest" description="Disordered" evidence="1">
    <location>
        <begin position="69"/>
        <end position="112"/>
    </location>
</feature>
<reference evidence="2 3" key="2">
    <citation type="submission" date="2009-11" db="EMBL/GenBank/DDBJ databases">
        <title>The Genome Sequence of Allomyces macrogynus strain ATCC 38327.</title>
        <authorList>
            <consortium name="The Broad Institute Genome Sequencing Platform"/>
            <person name="Russ C."/>
            <person name="Cuomo C."/>
            <person name="Shea T."/>
            <person name="Young S.K."/>
            <person name="Zeng Q."/>
            <person name="Koehrsen M."/>
            <person name="Haas B."/>
            <person name="Borodovsky M."/>
            <person name="Guigo R."/>
            <person name="Alvarado L."/>
            <person name="Berlin A."/>
            <person name="Borenstein D."/>
            <person name="Chen Z."/>
            <person name="Engels R."/>
            <person name="Freedman E."/>
            <person name="Gellesch M."/>
            <person name="Goldberg J."/>
            <person name="Griggs A."/>
            <person name="Gujja S."/>
            <person name="Heiman D."/>
            <person name="Hepburn T."/>
            <person name="Howarth C."/>
            <person name="Jen D."/>
            <person name="Larson L."/>
            <person name="Lewis B."/>
            <person name="Mehta T."/>
            <person name="Park D."/>
            <person name="Pearson M."/>
            <person name="Roberts A."/>
            <person name="Saif S."/>
            <person name="Shenoy N."/>
            <person name="Sisk P."/>
            <person name="Stolte C."/>
            <person name="Sykes S."/>
            <person name="Walk T."/>
            <person name="White J."/>
            <person name="Yandava C."/>
            <person name="Burger G."/>
            <person name="Gray M.W."/>
            <person name="Holland P.W.H."/>
            <person name="King N."/>
            <person name="Lang F.B.F."/>
            <person name="Roger A.J."/>
            <person name="Ruiz-Trillo I."/>
            <person name="Lander E."/>
            <person name="Nusbaum C."/>
        </authorList>
    </citation>
    <scope>NUCLEOTIDE SEQUENCE [LARGE SCALE GENOMIC DNA]</scope>
    <source>
        <strain evidence="2 3">ATCC 38327</strain>
    </source>
</reference>
<evidence type="ECO:0000256" key="1">
    <source>
        <dbReference type="SAM" id="MobiDB-lite"/>
    </source>
</evidence>
<gene>
    <name evidence="2" type="ORF">AMAG_18636</name>
</gene>
<accession>A0A0L0SG52</accession>
<reference evidence="2 3" key="1">
    <citation type="submission" date="2009-11" db="EMBL/GenBank/DDBJ databases">
        <title>Annotation of Allomyces macrogynus ATCC 38327.</title>
        <authorList>
            <consortium name="The Broad Institute Genome Sequencing Platform"/>
            <person name="Russ C."/>
            <person name="Cuomo C."/>
            <person name="Burger G."/>
            <person name="Gray M.W."/>
            <person name="Holland P.W.H."/>
            <person name="King N."/>
            <person name="Lang F.B.F."/>
            <person name="Roger A.J."/>
            <person name="Ruiz-Trillo I."/>
            <person name="Young S.K."/>
            <person name="Zeng Q."/>
            <person name="Gargeya S."/>
            <person name="Fitzgerald M."/>
            <person name="Haas B."/>
            <person name="Abouelleil A."/>
            <person name="Alvarado L."/>
            <person name="Arachchi H.M."/>
            <person name="Berlin A."/>
            <person name="Chapman S.B."/>
            <person name="Gearin G."/>
            <person name="Goldberg J."/>
            <person name="Griggs A."/>
            <person name="Gujja S."/>
            <person name="Hansen M."/>
            <person name="Heiman D."/>
            <person name="Howarth C."/>
            <person name="Larimer J."/>
            <person name="Lui A."/>
            <person name="MacDonald P.J.P."/>
            <person name="McCowen C."/>
            <person name="Montmayeur A."/>
            <person name="Murphy C."/>
            <person name="Neiman D."/>
            <person name="Pearson M."/>
            <person name="Priest M."/>
            <person name="Roberts A."/>
            <person name="Saif S."/>
            <person name="Shea T."/>
            <person name="Sisk P."/>
            <person name="Stolte C."/>
            <person name="Sykes S."/>
            <person name="Wortman J."/>
            <person name="Nusbaum C."/>
            <person name="Birren B."/>
        </authorList>
    </citation>
    <scope>NUCLEOTIDE SEQUENCE [LARGE SCALE GENOMIC DNA]</scope>
    <source>
        <strain evidence="2 3">ATCC 38327</strain>
    </source>
</reference>
<dbReference type="EMBL" id="GG745338">
    <property type="protein sequence ID" value="KNE61471.1"/>
    <property type="molecule type" value="Genomic_DNA"/>
</dbReference>
<sequence length="112" mass="12347">MSAATLVLHTTDGFGPVPCCPAVGTADSDCDDDKDGLPGFACRRMIRARVSRKAQKMRRRTDYALVECGQPIRAPSRPEIRDGKERLANTVPQRGKHSTSTDQTRAPRLQPR</sequence>
<evidence type="ECO:0000313" key="2">
    <source>
        <dbReference type="EMBL" id="KNE61471.1"/>
    </source>
</evidence>
<organism evidence="2 3">
    <name type="scientific">Allomyces macrogynus (strain ATCC 38327)</name>
    <name type="common">Allomyces javanicus var. macrogynus</name>
    <dbReference type="NCBI Taxonomy" id="578462"/>
    <lineage>
        <taxon>Eukaryota</taxon>
        <taxon>Fungi</taxon>
        <taxon>Fungi incertae sedis</taxon>
        <taxon>Blastocladiomycota</taxon>
        <taxon>Blastocladiomycetes</taxon>
        <taxon>Blastocladiales</taxon>
        <taxon>Blastocladiaceae</taxon>
        <taxon>Allomyces</taxon>
    </lineage>
</organism>
<proteinExistence type="predicted"/>
<name>A0A0L0SG52_ALLM3</name>
<dbReference type="AlphaFoldDB" id="A0A0L0SG52"/>
<dbReference type="Proteomes" id="UP000054350">
    <property type="component" value="Unassembled WGS sequence"/>
</dbReference>
<dbReference type="VEuPathDB" id="FungiDB:AMAG_18636"/>
<evidence type="ECO:0000313" key="3">
    <source>
        <dbReference type="Proteomes" id="UP000054350"/>
    </source>
</evidence>
<protein>
    <submittedName>
        <fullName evidence="2">Uncharacterized protein</fullName>
    </submittedName>
</protein>